<feature type="chain" id="PRO_5045052630" evidence="2">
    <location>
        <begin position="24"/>
        <end position="161"/>
    </location>
</feature>
<name>A0ABT1VSG3_9PROT</name>
<feature type="compositionally biased region" description="Basic and acidic residues" evidence="1">
    <location>
        <begin position="122"/>
        <end position="161"/>
    </location>
</feature>
<feature type="region of interest" description="Disordered" evidence="1">
    <location>
        <begin position="113"/>
        <end position="161"/>
    </location>
</feature>
<dbReference type="EMBL" id="JAMZEJ010000001">
    <property type="protein sequence ID" value="MCQ8239281.1"/>
    <property type="molecule type" value="Genomic_DNA"/>
</dbReference>
<organism evidence="3 4">
    <name type="scientific">Rhizosaccharibacter radicis</name>
    <dbReference type="NCBI Taxonomy" id="2782605"/>
    <lineage>
        <taxon>Bacteria</taxon>
        <taxon>Pseudomonadati</taxon>
        <taxon>Pseudomonadota</taxon>
        <taxon>Alphaproteobacteria</taxon>
        <taxon>Acetobacterales</taxon>
        <taxon>Acetobacteraceae</taxon>
        <taxon>Rhizosaccharibacter</taxon>
    </lineage>
</organism>
<sequence length="161" mass="17422">MFIPRFCLVTAALTLTTWQAPHAAEPGPGTRNVIRIEGGDDSPMTIITGDDKGVWERTDTREVLTYRDADGQPVHVYSDHPVARARVEAIILHGKETEAAAMKARNRALSDARAARAAAADAETKAMRADRKAASTERQAAEADKAGREADQRTNGQKEGD</sequence>
<evidence type="ECO:0000256" key="2">
    <source>
        <dbReference type="SAM" id="SignalP"/>
    </source>
</evidence>
<evidence type="ECO:0000313" key="4">
    <source>
        <dbReference type="Proteomes" id="UP001524547"/>
    </source>
</evidence>
<proteinExistence type="predicted"/>
<dbReference type="RefSeq" id="WP_422918028.1">
    <property type="nucleotide sequence ID" value="NZ_JAMZEJ010000001.1"/>
</dbReference>
<gene>
    <name evidence="3" type="ORF">NFI88_00315</name>
</gene>
<keyword evidence="2" id="KW-0732">Signal</keyword>
<reference evidence="3 4" key="1">
    <citation type="submission" date="2022-06" db="EMBL/GenBank/DDBJ databases">
        <title>Rhizosaccharibacter gen. nov. sp. nov. KSS12, endophytic bacteria isolated from sugarcane.</title>
        <authorList>
            <person name="Pitiwittayakul N."/>
        </authorList>
    </citation>
    <scope>NUCLEOTIDE SEQUENCE [LARGE SCALE GENOMIC DNA]</scope>
    <source>
        <strain evidence="3 4">KSS12</strain>
    </source>
</reference>
<evidence type="ECO:0000313" key="3">
    <source>
        <dbReference type="EMBL" id="MCQ8239281.1"/>
    </source>
</evidence>
<feature type="signal peptide" evidence="2">
    <location>
        <begin position="1"/>
        <end position="23"/>
    </location>
</feature>
<dbReference type="Proteomes" id="UP001524547">
    <property type="component" value="Unassembled WGS sequence"/>
</dbReference>
<evidence type="ECO:0000256" key="1">
    <source>
        <dbReference type="SAM" id="MobiDB-lite"/>
    </source>
</evidence>
<accession>A0ABT1VSG3</accession>
<keyword evidence="4" id="KW-1185">Reference proteome</keyword>
<protein>
    <submittedName>
        <fullName evidence="3">Uncharacterized protein</fullName>
    </submittedName>
</protein>
<comment type="caution">
    <text evidence="3">The sequence shown here is derived from an EMBL/GenBank/DDBJ whole genome shotgun (WGS) entry which is preliminary data.</text>
</comment>